<name>A0A1X2H4H2_SYNRA</name>
<feature type="domain" description="Brl1/Brr6" evidence="1">
    <location>
        <begin position="2"/>
        <end position="75"/>
    </location>
</feature>
<accession>A0A1X2H4H2</accession>
<dbReference type="OrthoDB" id="5961at2759"/>
<dbReference type="InterPro" id="IPR018767">
    <property type="entry name" value="Brl1/Brr6_dom"/>
</dbReference>
<evidence type="ECO:0000313" key="2">
    <source>
        <dbReference type="EMBL" id="ORY93282.1"/>
    </source>
</evidence>
<sequence length="83" mass="9507">MQCADKFNEYHCHSKDQLSPLVQTYCTQLEQCLQRSMTGQQTKIAVGVYGEIINAFIEPLTLKSMVNCRLSTVNSFHLIKYMS</sequence>
<proteinExistence type="predicted"/>
<reference evidence="2 3" key="1">
    <citation type="submission" date="2016-07" db="EMBL/GenBank/DDBJ databases">
        <title>Pervasive Adenine N6-methylation of Active Genes in Fungi.</title>
        <authorList>
            <consortium name="DOE Joint Genome Institute"/>
            <person name="Mondo S.J."/>
            <person name="Dannebaum R.O."/>
            <person name="Kuo R.C."/>
            <person name="Labutti K."/>
            <person name="Haridas S."/>
            <person name="Kuo A."/>
            <person name="Salamov A."/>
            <person name="Ahrendt S.R."/>
            <person name="Lipzen A."/>
            <person name="Sullivan W."/>
            <person name="Andreopoulos W.B."/>
            <person name="Clum A."/>
            <person name="Lindquist E."/>
            <person name="Daum C."/>
            <person name="Ramamoorthy G.K."/>
            <person name="Gryganskyi A."/>
            <person name="Culley D."/>
            <person name="Magnuson J.K."/>
            <person name="James T.Y."/>
            <person name="O'Malley M.A."/>
            <person name="Stajich J.E."/>
            <person name="Spatafora J.W."/>
            <person name="Visel A."/>
            <person name="Grigoriev I.V."/>
        </authorList>
    </citation>
    <scope>NUCLEOTIDE SEQUENCE [LARGE SCALE GENOMIC DNA]</scope>
    <source>
        <strain evidence="2 3">NRRL 2496</strain>
    </source>
</reference>
<organism evidence="2 3">
    <name type="scientific">Syncephalastrum racemosum</name>
    <name type="common">Filamentous fungus</name>
    <dbReference type="NCBI Taxonomy" id="13706"/>
    <lineage>
        <taxon>Eukaryota</taxon>
        <taxon>Fungi</taxon>
        <taxon>Fungi incertae sedis</taxon>
        <taxon>Mucoromycota</taxon>
        <taxon>Mucoromycotina</taxon>
        <taxon>Mucoromycetes</taxon>
        <taxon>Mucorales</taxon>
        <taxon>Syncephalastraceae</taxon>
        <taxon>Syncephalastrum</taxon>
    </lineage>
</organism>
<dbReference type="GO" id="GO:0055088">
    <property type="term" value="P:lipid homeostasis"/>
    <property type="evidence" value="ECO:0007669"/>
    <property type="project" value="InterPro"/>
</dbReference>
<evidence type="ECO:0000259" key="1">
    <source>
        <dbReference type="Pfam" id="PF10104"/>
    </source>
</evidence>
<dbReference type="InParanoid" id="A0A1X2H4H2"/>
<dbReference type="EMBL" id="MCGN01000009">
    <property type="protein sequence ID" value="ORY93282.1"/>
    <property type="molecule type" value="Genomic_DNA"/>
</dbReference>
<gene>
    <name evidence="2" type="ORF">BCR43DRAFT_496649</name>
</gene>
<keyword evidence="3" id="KW-1185">Reference proteome</keyword>
<dbReference type="Proteomes" id="UP000242180">
    <property type="component" value="Unassembled WGS sequence"/>
</dbReference>
<dbReference type="Pfam" id="PF10104">
    <property type="entry name" value="Brr6_like_C_C"/>
    <property type="match status" value="1"/>
</dbReference>
<evidence type="ECO:0000313" key="3">
    <source>
        <dbReference type="Proteomes" id="UP000242180"/>
    </source>
</evidence>
<comment type="caution">
    <text evidence="2">The sequence shown here is derived from an EMBL/GenBank/DDBJ whole genome shotgun (WGS) entry which is preliminary data.</text>
</comment>
<dbReference type="AlphaFoldDB" id="A0A1X2H4H2"/>
<protein>
    <recommendedName>
        <fullName evidence="1">Brl1/Brr6 domain-containing protein</fullName>
    </recommendedName>
</protein>
<dbReference type="GO" id="GO:0031965">
    <property type="term" value="C:nuclear membrane"/>
    <property type="evidence" value="ECO:0007669"/>
    <property type="project" value="InterPro"/>
</dbReference>